<feature type="transmembrane region" description="Helical" evidence="1">
    <location>
        <begin position="269"/>
        <end position="289"/>
    </location>
</feature>
<comment type="caution">
    <text evidence="3">The sequence shown here is derived from an EMBL/GenBank/DDBJ whole genome shotgun (WGS) entry which is preliminary data.</text>
</comment>
<keyword evidence="4" id="KW-1185">Reference proteome</keyword>
<dbReference type="InterPro" id="IPR029044">
    <property type="entry name" value="Nucleotide-diphossugar_trans"/>
</dbReference>
<evidence type="ECO:0000313" key="4">
    <source>
        <dbReference type="Proteomes" id="UP001595945"/>
    </source>
</evidence>
<dbReference type="PANTHER" id="PTHR48090">
    <property type="entry name" value="UNDECAPRENYL-PHOSPHATE 4-DEOXY-4-FORMAMIDO-L-ARABINOSE TRANSFERASE-RELATED"/>
    <property type="match status" value="1"/>
</dbReference>
<evidence type="ECO:0000313" key="3">
    <source>
        <dbReference type="EMBL" id="MFC4823426.1"/>
    </source>
</evidence>
<reference evidence="3 4" key="1">
    <citation type="journal article" date="2019" name="Int. J. Syst. Evol. Microbiol.">
        <title>The Global Catalogue of Microorganisms (GCM) 10K type strain sequencing project: providing services to taxonomists for standard genome sequencing and annotation.</title>
        <authorList>
            <consortium name="The Broad Institute Genomics Platform"/>
            <consortium name="The Broad Institute Genome Sequencing Center for Infectious Disease"/>
            <person name="Wu L."/>
            <person name="Ma J."/>
        </authorList>
    </citation>
    <scope>NUCLEOTIDE SEQUENCE [LARGE SCALE GENOMIC DNA]</scope>
    <source>
        <strain evidence="3 4">XZYJ18</strain>
    </source>
</reference>
<dbReference type="EMBL" id="JBHSHT010000001">
    <property type="protein sequence ID" value="MFC4823426.1"/>
    <property type="molecule type" value="Genomic_DNA"/>
</dbReference>
<dbReference type="PANTHER" id="PTHR48090:SF6">
    <property type="entry name" value="SLR5056 PROTEIN"/>
    <property type="match status" value="1"/>
</dbReference>
<feature type="transmembrane region" description="Helical" evidence="1">
    <location>
        <begin position="295"/>
        <end position="312"/>
    </location>
</feature>
<dbReference type="GeneID" id="73045523"/>
<feature type="domain" description="Glycosyltransferase 2-like" evidence="2">
    <location>
        <begin position="9"/>
        <end position="194"/>
    </location>
</feature>
<dbReference type="Proteomes" id="UP001595945">
    <property type="component" value="Unassembled WGS sequence"/>
</dbReference>
<accession>A0ABD5PYP3</accession>
<dbReference type="SUPFAM" id="SSF53448">
    <property type="entry name" value="Nucleotide-diphospho-sugar transferases"/>
    <property type="match status" value="1"/>
</dbReference>
<dbReference type="AlphaFoldDB" id="A0ABD5PYP3"/>
<sequence>MYNGNTVGVVVPAYNERGFVGEVIDTLPEFVDRAYVVDDRSTDGTWQEIQEHAEAVNRAVAEPEGEPRLADGGVGFTRKVVPIRHETNRGVGGAIKTGYRRAYADGMDVTAVMAGDGQMDPDSLPRLIDPIVNGDAEYAKSTRLLDAEYREEMPPFRLFGNRLLSVLTRIASGYWRTTDPQNGYTAISRDALADLDIDSLYDDYGFANELLVRLNCHGMTVADVAVPAVYGDEESTIRYRSFVPKLSWLLLTNFFHRQRTQFAESGARATPLCYALGVLGILAAVVAGVVGDADLLAALVVGSYLSLGVAMYRDRDGDEELEMRVTGDE</sequence>
<organism evidence="3 4">
    <name type="scientific">Halorussus aquaticus</name>
    <dbReference type="NCBI Taxonomy" id="2953748"/>
    <lineage>
        <taxon>Archaea</taxon>
        <taxon>Methanobacteriati</taxon>
        <taxon>Methanobacteriota</taxon>
        <taxon>Stenosarchaea group</taxon>
        <taxon>Halobacteria</taxon>
        <taxon>Halobacteriales</taxon>
        <taxon>Haladaptataceae</taxon>
        <taxon>Halorussus</taxon>
    </lineage>
</organism>
<keyword evidence="1" id="KW-1133">Transmembrane helix</keyword>
<proteinExistence type="predicted"/>
<protein>
    <submittedName>
        <fullName evidence="3">Glycosyltransferase family 2 protein</fullName>
    </submittedName>
</protein>
<name>A0ABD5PYP3_9EURY</name>
<evidence type="ECO:0000259" key="2">
    <source>
        <dbReference type="Pfam" id="PF00535"/>
    </source>
</evidence>
<dbReference type="InterPro" id="IPR050256">
    <property type="entry name" value="Glycosyltransferase_2"/>
</dbReference>
<dbReference type="Gene3D" id="3.90.550.10">
    <property type="entry name" value="Spore Coat Polysaccharide Biosynthesis Protein SpsA, Chain A"/>
    <property type="match status" value="1"/>
</dbReference>
<dbReference type="RefSeq" id="WP_254267101.1">
    <property type="nucleotide sequence ID" value="NZ_CP100400.1"/>
</dbReference>
<dbReference type="InterPro" id="IPR001173">
    <property type="entry name" value="Glyco_trans_2-like"/>
</dbReference>
<keyword evidence="1" id="KW-0812">Transmembrane</keyword>
<dbReference type="Pfam" id="PF00535">
    <property type="entry name" value="Glycos_transf_2"/>
    <property type="match status" value="1"/>
</dbReference>
<evidence type="ECO:0000256" key="1">
    <source>
        <dbReference type="SAM" id="Phobius"/>
    </source>
</evidence>
<dbReference type="CDD" id="cd04179">
    <property type="entry name" value="DPM_DPG-synthase_like"/>
    <property type="match status" value="1"/>
</dbReference>
<gene>
    <name evidence="3" type="ORF">ACFO9K_04040</name>
</gene>
<keyword evidence="1" id="KW-0472">Membrane</keyword>